<evidence type="ECO:0000313" key="1">
    <source>
        <dbReference type="EMBL" id="KAI4329697.1"/>
    </source>
</evidence>
<gene>
    <name evidence="1" type="ORF">MLD38_028052</name>
</gene>
<proteinExistence type="predicted"/>
<dbReference type="EMBL" id="CM042887">
    <property type="protein sequence ID" value="KAI4329697.1"/>
    <property type="molecule type" value="Genomic_DNA"/>
</dbReference>
<sequence>MFSLLDRVRNFLDVEQAFFLAGEFGGGQRGFRGQTEGRGGRFNYQNIFRGFNPTFSQSPTGCLLISSGRCRTRTPTGGIMIQVQERMRGVAPEQEDEELELEFEEEERFRRRRFNAEEDEGAATRYGFEETFCTMKDIDMSVERGRLNPQALYSPHRSITDHRLVYVLRSDAHVQIVDNNGENIFDKRTSAQPMKSPLAGYTSVLCALPVEVIENAYQMSPREAMEVKFNREHQTFLLSPSRQGGGVGH</sequence>
<accession>A0ACB9MZP1</accession>
<evidence type="ECO:0000313" key="2">
    <source>
        <dbReference type="Proteomes" id="UP001057402"/>
    </source>
</evidence>
<dbReference type="Proteomes" id="UP001057402">
    <property type="component" value="Chromosome 8"/>
</dbReference>
<organism evidence="1 2">
    <name type="scientific">Melastoma candidum</name>
    <dbReference type="NCBI Taxonomy" id="119954"/>
    <lineage>
        <taxon>Eukaryota</taxon>
        <taxon>Viridiplantae</taxon>
        <taxon>Streptophyta</taxon>
        <taxon>Embryophyta</taxon>
        <taxon>Tracheophyta</taxon>
        <taxon>Spermatophyta</taxon>
        <taxon>Magnoliopsida</taxon>
        <taxon>eudicotyledons</taxon>
        <taxon>Gunneridae</taxon>
        <taxon>Pentapetalae</taxon>
        <taxon>rosids</taxon>
        <taxon>malvids</taxon>
        <taxon>Myrtales</taxon>
        <taxon>Melastomataceae</taxon>
        <taxon>Melastomatoideae</taxon>
        <taxon>Melastomateae</taxon>
        <taxon>Melastoma</taxon>
    </lineage>
</organism>
<reference evidence="2" key="1">
    <citation type="journal article" date="2023" name="Front. Plant Sci.">
        <title>Chromosomal-level genome assembly of Melastoma candidum provides insights into trichome evolution.</title>
        <authorList>
            <person name="Zhong Y."/>
            <person name="Wu W."/>
            <person name="Sun C."/>
            <person name="Zou P."/>
            <person name="Liu Y."/>
            <person name="Dai S."/>
            <person name="Zhou R."/>
        </authorList>
    </citation>
    <scope>NUCLEOTIDE SEQUENCE [LARGE SCALE GENOMIC DNA]</scope>
</reference>
<comment type="caution">
    <text evidence="1">The sequence shown here is derived from an EMBL/GenBank/DDBJ whole genome shotgun (WGS) entry which is preliminary data.</text>
</comment>
<protein>
    <submittedName>
        <fullName evidence="1">Uncharacterized protein</fullName>
    </submittedName>
</protein>
<name>A0ACB9MZP1_9MYRT</name>
<keyword evidence="2" id="KW-1185">Reference proteome</keyword>